<name>A0A0A9F0P7_ARUDO</name>
<reference evidence="2" key="1">
    <citation type="submission" date="2014-09" db="EMBL/GenBank/DDBJ databases">
        <authorList>
            <person name="Magalhaes I.L.F."/>
            <person name="Oliveira U."/>
            <person name="Santos F.R."/>
            <person name="Vidigal T.H.D.A."/>
            <person name="Brescovit A.D."/>
            <person name="Santos A.J."/>
        </authorList>
    </citation>
    <scope>NUCLEOTIDE SEQUENCE</scope>
    <source>
        <tissue evidence="2">Shoot tissue taken approximately 20 cm above the soil surface</tissue>
    </source>
</reference>
<organism evidence="2">
    <name type="scientific">Arundo donax</name>
    <name type="common">Giant reed</name>
    <name type="synonym">Donax arundinaceus</name>
    <dbReference type="NCBI Taxonomy" id="35708"/>
    <lineage>
        <taxon>Eukaryota</taxon>
        <taxon>Viridiplantae</taxon>
        <taxon>Streptophyta</taxon>
        <taxon>Embryophyta</taxon>
        <taxon>Tracheophyta</taxon>
        <taxon>Spermatophyta</taxon>
        <taxon>Magnoliopsida</taxon>
        <taxon>Liliopsida</taxon>
        <taxon>Poales</taxon>
        <taxon>Poaceae</taxon>
        <taxon>PACMAD clade</taxon>
        <taxon>Arundinoideae</taxon>
        <taxon>Arundineae</taxon>
        <taxon>Arundo</taxon>
    </lineage>
</organism>
<protein>
    <submittedName>
        <fullName evidence="2">DNA binding protein</fullName>
    </submittedName>
</protein>
<dbReference type="PANTHER" id="PTHR13408:SF9">
    <property type="entry name" value="DNA-DIRECTED RNA POLYMERASE III SUBUNIT RPC4"/>
    <property type="match status" value="1"/>
</dbReference>
<dbReference type="GO" id="GO:0003677">
    <property type="term" value="F:DNA binding"/>
    <property type="evidence" value="ECO:0007669"/>
    <property type="project" value="InterPro"/>
</dbReference>
<proteinExistence type="predicted"/>
<feature type="region of interest" description="Disordered" evidence="1">
    <location>
        <begin position="33"/>
        <end position="62"/>
    </location>
</feature>
<evidence type="ECO:0000313" key="2">
    <source>
        <dbReference type="EMBL" id="JAE04794.1"/>
    </source>
</evidence>
<dbReference type="EMBL" id="GBRH01193102">
    <property type="protein sequence ID" value="JAE04794.1"/>
    <property type="molecule type" value="Transcribed_RNA"/>
</dbReference>
<evidence type="ECO:0000256" key="1">
    <source>
        <dbReference type="SAM" id="MobiDB-lite"/>
    </source>
</evidence>
<sequence length="138" mass="14931">MERVDEPQLLFFQFPSSLPLPRQADLAIEKDTETNAGANAKSKGSNRKRGHHSIHGRSMKELPGGLMGKILVYKSGKVKMTLGDALFDVSAGSKCSFAQEVVAIDSREKHCCSIGEVGNRAIVTPDIDSLLDSIATME</sequence>
<reference evidence="2" key="2">
    <citation type="journal article" date="2015" name="Data Brief">
        <title>Shoot transcriptome of the giant reed, Arundo donax.</title>
        <authorList>
            <person name="Barrero R.A."/>
            <person name="Guerrero F.D."/>
            <person name="Moolhuijzen P."/>
            <person name="Goolsby J.A."/>
            <person name="Tidwell J."/>
            <person name="Bellgard S.E."/>
            <person name="Bellgard M.I."/>
        </authorList>
    </citation>
    <scope>NUCLEOTIDE SEQUENCE</scope>
    <source>
        <tissue evidence="2">Shoot tissue taken approximately 20 cm above the soil surface</tissue>
    </source>
</reference>
<dbReference type="GO" id="GO:0005666">
    <property type="term" value="C:RNA polymerase III complex"/>
    <property type="evidence" value="ECO:0007669"/>
    <property type="project" value="InterPro"/>
</dbReference>
<feature type="compositionally biased region" description="Basic residues" evidence="1">
    <location>
        <begin position="44"/>
        <end position="57"/>
    </location>
</feature>
<dbReference type="PANTHER" id="PTHR13408">
    <property type="entry name" value="DNA-DIRECTED RNA POLYMERASE III"/>
    <property type="match status" value="1"/>
</dbReference>
<dbReference type="Pfam" id="PF05132">
    <property type="entry name" value="RNA_pol_Rpc4"/>
    <property type="match status" value="1"/>
</dbReference>
<dbReference type="GO" id="GO:0042797">
    <property type="term" value="P:tRNA transcription by RNA polymerase III"/>
    <property type="evidence" value="ECO:0007669"/>
    <property type="project" value="TreeGrafter"/>
</dbReference>
<accession>A0A0A9F0P7</accession>
<dbReference type="InterPro" id="IPR007811">
    <property type="entry name" value="RPC4"/>
</dbReference>
<dbReference type="AlphaFoldDB" id="A0A0A9F0P7"/>